<feature type="region of interest" description="Disordered" evidence="2">
    <location>
        <begin position="352"/>
        <end position="468"/>
    </location>
</feature>
<sequence length="468" mass="53507">MPQSSQQARCGQFTFYFSRCGHATSHNYHRASNSGTDCNRNCIHDKKIDYWFWAGKDKRCSFCGLGQDHGFGTQHPIPEDGADRELLFERIKEGMSLGEPDEVYNARFDEAAGWYNRKAIEKIGLADARENEQTPSLGQLRTKRRLRHENRREIRRLRAKRRTEIWVQNVRDEQYQAVKGNLEVGKQPFIAGEVGDPYMDLFSKILLNNLPRPIDNCAMCQYALNDIAECGSPYSLPCGHMYHLLCMDELFNRRADAEEKEVYKCPLCNAWYQDLRQVPDFYDSFWSHKQDFDSNASSSVLSESDDGEEKGDPPPPWIFRPEQLRDVPEWLENRTGTRSNARLRGIVQDSITARNEVATGGDEESSSPRPRRRPGTNALLNHFRIAEPDSDVEPDTLENMQPEVLQETSTLEGRSSTETGNGSLREGGDGQATSSLPAHSAPRGHKKKRKSGRSRGERDDHPRKRRKQ</sequence>
<dbReference type="PROSITE" id="PS50089">
    <property type="entry name" value="ZF_RING_2"/>
    <property type="match status" value="1"/>
</dbReference>
<evidence type="ECO:0000256" key="1">
    <source>
        <dbReference type="PROSITE-ProRule" id="PRU00175"/>
    </source>
</evidence>
<dbReference type="SMART" id="SM00184">
    <property type="entry name" value="RING"/>
    <property type="match status" value="1"/>
</dbReference>
<organism evidence="4 5">
    <name type="scientific">Hyaloscypha variabilis (strain UAMH 11265 / GT02V1 / F)</name>
    <name type="common">Meliniomyces variabilis</name>
    <dbReference type="NCBI Taxonomy" id="1149755"/>
    <lineage>
        <taxon>Eukaryota</taxon>
        <taxon>Fungi</taxon>
        <taxon>Dikarya</taxon>
        <taxon>Ascomycota</taxon>
        <taxon>Pezizomycotina</taxon>
        <taxon>Leotiomycetes</taxon>
        <taxon>Helotiales</taxon>
        <taxon>Hyaloscyphaceae</taxon>
        <taxon>Hyaloscypha</taxon>
        <taxon>Hyaloscypha variabilis</taxon>
    </lineage>
</organism>
<gene>
    <name evidence="4" type="ORF">L207DRAFT_578704</name>
</gene>
<evidence type="ECO:0000313" key="5">
    <source>
        <dbReference type="Proteomes" id="UP000235786"/>
    </source>
</evidence>
<dbReference type="InterPro" id="IPR001841">
    <property type="entry name" value="Znf_RING"/>
</dbReference>
<dbReference type="GO" id="GO:0008270">
    <property type="term" value="F:zinc ion binding"/>
    <property type="evidence" value="ECO:0007669"/>
    <property type="project" value="UniProtKB-KW"/>
</dbReference>
<proteinExistence type="predicted"/>
<feature type="domain" description="RING-type" evidence="3">
    <location>
        <begin position="217"/>
        <end position="269"/>
    </location>
</feature>
<evidence type="ECO:0000256" key="2">
    <source>
        <dbReference type="SAM" id="MobiDB-lite"/>
    </source>
</evidence>
<feature type="compositionally biased region" description="Polar residues" evidence="2">
    <location>
        <begin position="406"/>
        <end position="422"/>
    </location>
</feature>
<dbReference type="Gene3D" id="3.30.40.10">
    <property type="entry name" value="Zinc/RING finger domain, C3HC4 (zinc finger)"/>
    <property type="match status" value="1"/>
</dbReference>
<accession>A0A2J6S4V4</accession>
<evidence type="ECO:0000313" key="4">
    <source>
        <dbReference type="EMBL" id="PMD45800.1"/>
    </source>
</evidence>
<reference evidence="4 5" key="1">
    <citation type="submission" date="2016-04" db="EMBL/GenBank/DDBJ databases">
        <title>A degradative enzymes factory behind the ericoid mycorrhizal symbiosis.</title>
        <authorList>
            <consortium name="DOE Joint Genome Institute"/>
            <person name="Martino E."/>
            <person name="Morin E."/>
            <person name="Grelet G."/>
            <person name="Kuo A."/>
            <person name="Kohler A."/>
            <person name="Daghino S."/>
            <person name="Barry K."/>
            <person name="Choi C."/>
            <person name="Cichocki N."/>
            <person name="Clum A."/>
            <person name="Copeland A."/>
            <person name="Hainaut M."/>
            <person name="Haridas S."/>
            <person name="Labutti K."/>
            <person name="Lindquist E."/>
            <person name="Lipzen A."/>
            <person name="Khouja H.-R."/>
            <person name="Murat C."/>
            <person name="Ohm R."/>
            <person name="Olson A."/>
            <person name="Spatafora J."/>
            <person name="Veneault-Fourrey C."/>
            <person name="Henrissat B."/>
            <person name="Grigoriev I."/>
            <person name="Martin F."/>
            <person name="Perotto S."/>
        </authorList>
    </citation>
    <scope>NUCLEOTIDE SEQUENCE [LARGE SCALE GENOMIC DNA]</scope>
    <source>
        <strain evidence="4 5">F</strain>
    </source>
</reference>
<dbReference type="Proteomes" id="UP000235786">
    <property type="component" value="Unassembled WGS sequence"/>
</dbReference>
<keyword evidence="1" id="KW-0863">Zinc-finger</keyword>
<name>A0A2J6S4V4_HYAVF</name>
<keyword evidence="1" id="KW-0862">Zinc</keyword>
<feature type="compositionally biased region" description="Basic residues" evidence="2">
    <location>
        <begin position="442"/>
        <end position="453"/>
    </location>
</feature>
<dbReference type="SUPFAM" id="SSF57850">
    <property type="entry name" value="RING/U-box"/>
    <property type="match status" value="1"/>
</dbReference>
<evidence type="ECO:0000259" key="3">
    <source>
        <dbReference type="PROSITE" id="PS50089"/>
    </source>
</evidence>
<keyword evidence="1" id="KW-0479">Metal-binding</keyword>
<protein>
    <recommendedName>
        <fullName evidence="3">RING-type domain-containing protein</fullName>
    </recommendedName>
</protein>
<dbReference type="EMBL" id="KZ613940">
    <property type="protein sequence ID" value="PMD45800.1"/>
    <property type="molecule type" value="Genomic_DNA"/>
</dbReference>
<dbReference type="CDD" id="cd16448">
    <property type="entry name" value="RING-H2"/>
    <property type="match status" value="1"/>
</dbReference>
<dbReference type="InterPro" id="IPR013083">
    <property type="entry name" value="Znf_RING/FYVE/PHD"/>
</dbReference>
<keyword evidence="5" id="KW-1185">Reference proteome</keyword>
<feature type="region of interest" description="Disordered" evidence="2">
    <location>
        <begin position="296"/>
        <end position="324"/>
    </location>
</feature>
<dbReference type="OrthoDB" id="8062037at2759"/>
<dbReference type="AlphaFoldDB" id="A0A2J6S4V4"/>